<dbReference type="RefSeq" id="WP_033495172.1">
    <property type="nucleotide sequence ID" value="NZ_JDUU01000023.1"/>
</dbReference>
<keyword evidence="2" id="KW-0472">Membrane</keyword>
<feature type="transmembrane region" description="Helical" evidence="2">
    <location>
        <begin position="261"/>
        <end position="284"/>
    </location>
</feature>
<evidence type="ECO:0000313" key="4">
    <source>
        <dbReference type="Proteomes" id="UP000029108"/>
    </source>
</evidence>
<reference evidence="3 4" key="1">
    <citation type="submission" date="2014-03" db="EMBL/GenBank/DDBJ databases">
        <title>Genomics of Bifidobacteria.</title>
        <authorList>
            <person name="Ventura M."/>
            <person name="Milani C."/>
            <person name="Lugli G.A."/>
        </authorList>
    </citation>
    <scope>NUCLEOTIDE SEQUENCE [LARGE SCALE GENOMIC DNA]</scope>
    <source>
        <strain evidence="3 4">DSM 23969</strain>
    </source>
</reference>
<accession>A0A087A5A6</accession>
<dbReference type="STRING" id="1437608.GCA_000771645_01213"/>
<feature type="transmembrane region" description="Helical" evidence="2">
    <location>
        <begin position="79"/>
        <end position="105"/>
    </location>
</feature>
<feature type="transmembrane region" description="Helical" evidence="2">
    <location>
        <begin position="49"/>
        <end position="67"/>
    </location>
</feature>
<dbReference type="AlphaFoldDB" id="A0A087A5A6"/>
<keyword evidence="3" id="KW-0418">Kinase</keyword>
<feature type="compositionally biased region" description="Low complexity" evidence="1">
    <location>
        <begin position="236"/>
        <end position="252"/>
    </location>
</feature>
<dbReference type="GO" id="GO:0016301">
    <property type="term" value="F:kinase activity"/>
    <property type="evidence" value="ECO:0007669"/>
    <property type="project" value="UniProtKB-KW"/>
</dbReference>
<evidence type="ECO:0000256" key="2">
    <source>
        <dbReference type="SAM" id="Phobius"/>
    </source>
</evidence>
<dbReference type="Proteomes" id="UP000029108">
    <property type="component" value="Unassembled WGS sequence"/>
</dbReference>
<sequence length="557" mass="57159">MTATVEWRERLVAADRRVANAWLLVAVLVVSLVCTMETLVALVFDGMTVASVVCAFVFAAAVIGMAFRPVSGGLTVVTLWTVLCFAPVTMPSATLVAVLIAVAVFGYANRRAAVAIAVIALASWLLTAGGVAVPQWGSGNGSGSANSLTGSDTSSDSGGDSADSSDSDTDDSAGSGNDDAPANDSIGNDAVGESAASGNGTGSGQTDDADSGNVSGGSQNGNDSGQSSGADGPGQSGQSSQSENGDNAASDDAGSDNDRHVLLGTVAMVGVAPVVILFAGFLLGGMAARWNHERHTAQMELEYRRQRARAAQDIHDYVSNDLAYLILRFDKDIADGRAPSLAELRELRDVASGALDRTHQVIGVIEGRDGGDPRASSTVERLSDHGHAAATSASSHPSVINPSVDRADCPLAAQLRTIARSGDHRLAELGFDGQTIVSNANDAAQPDDLFAGLLEELYGNIAKHADPDGGYVLTIGVGRDAVQIALVDTALAKAEVGHHADGAARIGDGGRERQSLGTGLKRYQATIAERGGTMHVETGWQSDPQSGEWTLSATIPL</sequence>
<feature type="compositionally biased region" description="Low complexity" evidence="1">
    <location>
        <begin position="388"/>
        <end position="398"/>
    </location>
</feature>
<feature type="compositionally biased region" description="Low complexity" evidence="1">
    <location>
        <begin position="220"/>
        <end position="230"/>
    </location>
</feature>
<feature type="transmembrane region" description="Helical" evidence="2">
    <location>
        <begin position="112"/>
        <end position="133"/>
    </location>
</feature>
<proteinExistence type="predicted"/>
<keyword evidence="4" id="KW-1185">Reference proteome</keyword>
<dbReference type="eggNOG" id="COG4585">
    <property type="taxonomic scope" value="Bacteria"/>
</dbReference>
<gene>
    <name evidence="3" type="ORF">BBIA_1307</name>
</gene>
<evidence type="ECO:0000313" key="3">
    <source>
        <dbReference type="EMBL" id="KFI53956.1"/>
    </source>
</evidence>
<protein>
    <submittedName>
        <fullName evidence="3">2CS histidine protein kinase</fullName>
    </submittedName>
</protein>
<feature type="region of interest" description="Disordered" evidence="1">
    <location>
        <begin position="366"/>
        <end position="399"/>
    </location>
</feature>
<comment type="caution">
    <text evidence="3">The sequence shown here is derived from an EMBL/GenBank/DDBJ whole genome shotgun (WGS) entry which is preliminary data.</text>
</comment>
<organism evidence="3 4">
    <name type="scientific">Bifidobacterium biavatii DSM 23969</name>
    <dbReference type="NCBI Taxonomy" id="1437608"/>
    <lineage>
        <taxon>Bacteria</taxon>
        <taxon>Bacillati</taxon>
        <taxon>Actinomycetota</taxon>
        <taxon>Actinomycetes</taxon>
        <taxon>Bifidobacteriales</taxon>
        <taxon>Bifidobacteriaceae</taxon>
        <taxon>Bifidobacterium</taxon>
    </lineage>
</organism>
<keyword evidence="2" id="KW-1133">Transmembrane helix</keyword>
<feature type="compositionally biased region" description="Low complexity" evidence="1">
    <location>
        <begin position="143"/>
        <end position="162"/>
    </location>
</feature>
<keyword evidence="2" id="KW-0812">Transmembrane</keyword>
<dbReference type="EMBL" id="JGYN01000001">
    <property type="protein sequence ID" value="KFI53956.1"/>
    <property type="molecule type" value="Genomic_DNA"/>
</dbReference>
<evidence type="ECO:0000256" key="1">
    <source>
        <dbReference type="SAM" id="MobiDB-lite"/>
    </source>
</evidence>
<keyword evidence="3" id="KW-0808">Transferase</keyword>
<name>A0A087A5A6_9BIFI</name>
<feature type="region of interest" description="Disordered" evidence="1">
    <location>
        <begin position="140"/>
        <end position="256"/>
    </location>
</feature>
<feature type="transmembrane region" description="Helical" evidence="2">
    <location>
        <begin position="20"/>
        <end position="42"/>
    </location>
</feature>